<dbReference type="Proteomes" id="UP001225356">
    <property type="component" value="Unassembled WGS sequence"/>
</dbReference>
<dbReference type="PRINTS" id="PR00035">
    <property type="entry name" value="HTHGNTR"/>
</dbReference>
<proteinExistence type="predicted"/>
<evidence type="ECO:0000256" key="3">
    <source>
        <dbReference type="ARBA" id="ARBA00023163"/>
    </source>
</evidence>
<evidence type="ECO:0000259" key="5">
    <source>
        <dbReference type="PROSITE" id="PS50949"/>
    </source>
</evidence>
<sequence>MSEWQPVRRTRAFEDVIAQIELRIAGDGLTVGDRLPAERHLAEQLRVSRSSVREAMRVLETLGVVSSQAGRGPDAGAVLISKPAEALTDLLRLHLGLSSLSLDEVVDARLMIEQWSAAHASVHGADLSALTSALERMERATTAEEFVEHDTAFHVGIAEASGNRLIAAIMLSLRDSLRRYAVEAVERLGGTAGLMADHHRIHRAIAAGDSAGATAAVEAHLRYAYPDISPALRPGGQEAWPADPLPSGPGTGAESPVAQGSPLSGPGAGSSAAEGSPPYDPGAGWSAAEGSPPYDPGDRIG</sequence>
<feature type="region of interest" description="Disordered" evidence="4">
    <location>
        <begin position="234"/>
        <end position="301"/>
    </location>
</feature>
<dbReference type="SMART" id="SM00345">
    <property type="entry name" value="HTH_GNTR"/>
    <property type="match status" value="1"/>
</dbReference>
<dbReference type="SMART" id="SM00895">
    <property type="entry name" value="FCD"/>
    <property type="match status" value="1"/>
</dbReference>
<dbReference type="RefSeq" id="WP_307568296.1">
    <property type="nucleotide sequence ID" value="NZ_JAUSQU010000001.1"/>
</dbReference>
<keyword evidence="2 6" id="KW-0238">DNA-binding</keyword>
<dbReference type="Gene3D" id="1.20.120.530">
    <property type="entry name" value="GntR ligand-binding domain-like"/>
    <property type="match status" value="1"/>
</dbReference>
<gene>
    <name evidence="6" type="ORF">J2853_009297</name>
</gene>
<dbReference type="PANTHER" id="PTHR43537">
    <property type="entry name" value="TRANSCRIPTIONAL REGULATOR, GNTR FAMILY"/>
    <property type="match status" value="1"/>
</dbReference>
<evidence type="ECO:0000256" key="1">
    <source>
        <dbReference type="ARBA" id="ARBA00023015"/>
    </source>
</evidence>
<comment type="caution">
    <text evidence="6">The sequence shown here is derived from an EMBL/GenBank/DDBJ whole genome shotgun (WGS) entry which is preliminary data.</text>
</comment>
<dbReference type="PROSITE" id="PS50949">
    <property type="entry name" value="HTH_GNTR"/>
    <property type="match status" value="1"/>
</dbReference>
<evidence type="ECO:0000313" key="6">
    <source>
        <dbReference type="EMBL" id="MDP9850086.1"/>
    </source>
</evidence>
<dbReference type="InterPro" id="IPR000524">
    <property type="entry name" value="Tscrpt_reg_HTH_GntR"/>
</dbReference>
<protein>
    <submittedName>
        <fullName evidence="6">DNA-binding FadR family transcriptional regulator</fullName>
    </submittedName>
</protein>
<dbReference type="InterPro" id="IPR011711">
    <property type="entry name" value="GntR_C"/>
</dbReference>
<accession>A0ABT9QUL1</accession>
<dbReference type="PANTHER" id="PTHR43537:SF5">
    <property type="entry name" value="UXU OPERON TRANSCRIPTIONAL REGULATOR"/>
    <property type="match status" value="1"/>
</dbReference>
<dbReference type="Pfam" id="PF00392">
    <property type="entry name" value="GntR"/>
    <property type="match status" value="1"/>
</dbReference>
<keyword evidence="7" id="KW-1185">Reference proteome</keyword>
<dbReference type="InterPro" id="IPR008920">
    <property type="entry name" value="TF_FadR/GntR_C"/>
</dbReference>
<keyword evidence="3" id="KW-0804">Transcription</keyword>
<evidence type="ECO:0000256" key="4">
    <source>
        <dbReference type="SAM" id="MobiDB-lite"/>
    </source>
</evidence>
<keyword evidence="1" id="KW-0805">Transcription regulation</keyword>
<dbReference type="CDD" id="cd07377">
    <property type="entry name" value="WHTH_GntR"/>
    <property type="match status" value="1"/>
</dbReference>
<evidence type="ECO:0000313" key="7">
    <source>
        <dbReference type="Proteomes" id="UP001225356"/>
    </source>
</evidence>
<dbReference type="SUPFAM" id="SSF48008">
    <property type="entry name" value="GntR ligand-binding domain-like"/>
    <property type="match status" value="1"/>
</dbReference>
<dbReference type="SUPFAM" id="SSF46785">
    <property type="entry name" value="Winged helix' DNA-binding domain"/>
    <property type="match status" value="1"/>
</dbReference>
<dbReference type="InterPro" id="IPR036388">
    <property type="entry name" value="WH-like_DNA-bd_sf"/>
</dbReference>
<reference evidence="6 7" key="1">
    <citation type="submission" date="2023-07" db="EMBL/GenBank/DDBJ databases">
        <title>Sequencing the genomes of 1000 actinobacteria strains.</title>
        <authorList>
            <person name="Klenk H.-P."/>
        </authorList>
    </citation>
    <scope>NUCLEOTIDE SEQUENCE [LARGE SCALE GENOMIC DNA]</scope>
    <source>
        <strain evidence="6 7">DSM 46740</strain>
    </source>
</reference>
<dbReference type="Pfam" id="PF07729">
    <property type="entry name" value="FCD"/>
    <property type="match status" value="1"/>
</dbReference>
<name>A0ABT9QUL1_9ACTN</name>
<evidence type="ECO:0000256" key="2">
    <source>
        <dbReference type="ARBA" id="ARBA00023125"/>
    </source>
</evidence>
<feature type="compositionally biased region" description="Low complexity" evidence="4">
    <location>
        <begin position="258"/>
        <end position="277"/>
    </location>
</feature>
<feature type="domain" description="HTH gntR-type" evidence="5">
    <location>
        <begin position="10"/>
        <end position="82"/>
    </location>
</feature>
<dbReference type="Gene3D" id="1.10.10.10">
    <property type="entry name" value="Winged helix-like DNA-binding domain superfamily/Winged helix DNA-binding domain"/>
    <property type="match status" value="1"/>
</dbReference>
<dbReference type="EMBL" id="JAUSQU010000001">
    <property type="protein sequence ID" value="MDP9850086.1"/>
    <property type="molecule type" value="Genomic_DNA"/>
</dbReference>
<dbReference type="InterPro" id="IPR036390">
    <property type="entry name" value="WH_DNA-bd_sf"/>
</dbReference>
<dbReference type="GO" id="GO:0003677">
    <property type="term" value="F:DNA binding"/>
    <property type="evidence" value="ECO:0007669"/>
    <property type="project" value="UniProtKB-KW"/>
</dbReference>
<organism evidence="6 7">
    <name type="scientific">Streptosporangium lutulentum</name>
    <dbReference type="NCBI Taxonomy" id="1461250"/>
    <lineage>
        <taxon>Bacteria</taxon>
        <taxon>Bacillati</taxon>
        <taxon>Actinomycetota</taxon>
        <taxon>Actinomycetes</taxon>
        <taxon>Streptosporangiales</taxon>
        <taxon>Streptosporangiaceae</taxon>
        <taxon>Streptosporangium</taxon>
    </lineage>
</organism>